<dbReference type="OrthoDB" id="1151201at2"/>
<name>A0A090WZY4_9FLAO</name>
<sequence>MIDIKSKSDIIIPFDQIGEENWSDKTEHIIQELANNWNNELTEPISEETIFELEKRLGVSLPSNLKLFYQKFGIAKIGEQLQSIDEIGWIKDLWKDAPQYGPDFSKDDKKHLPFLISFSDYLGNGNMFCFHSETKEIYYFDHDTKPYITKLFNSVSDYIKGCLISCQSDLFNQEIGQEKVEEWCEEILNEMFGKDIVEKWKY</sequence>
<dbReference type="EMBL" id="BBNQ01000004">
    <property type="protein sequence ID" value="GAL61831.1"/>
    <property type="molecule type" value="Genomic_DNA"/>
</dbReference>
<reference evidence="3 5" key="1">
    <citation type="journal article" date="2014" name="Genome Announc.">
        <title>Draft Genome Sequences of Marine Flavobacterium Algibacter lectus Strains SS8 and NR4.</title>
        <authorList>
            <person name="Takatani N."/>
            <person name="Nakanishi M."/>
            <person name="Meirelles P."/>
            <person name="Mino S."/>
            <person name="Suda W."/>
            <person name="Oshima K."/>
            <person name="Hattori M."/>
            <person name="Ohkuma M."/>
            <person name="Hosokawa M."/>
            <person name="Miyashita K."/>
            <person name="Thompson F.L."/>
            <person name="Niwa A."/>
            <person name="Sawabe T."/>
            <person name="Sawabe T."/>
        </authorList>
    </citation>
    <scope>NUCLEOTIDE SEQUENCE [LARGE SCALE GENOMIC DNA]</scope>
    <source>
        <strain evidence="3">JCM 19274</strain>
        <strain evidence="2 5">JCM 19300</strain>
    </source>
</reference>
<organism evidence="3 4">
    <name type="scientific">Algibacter lectus</name>
    <dbReference type="NCBI Taxonomy" id="221126"/>
    <lineage>
        <taxon>Bacteria</taxon>
        <taxon>Pseudomonadati</taxon>
        <taxon>Bacteroidota</taxon>
        <taxon>Flavobacteriia</taxon>
        <taxon>Flavobacteriales</taxon>
        <taxon>Flavobacteriaceae</taxon>
        <taxon>Algibacter</taxon>
    </lineage>
</organism>
<evidence type="ECO:0000313" key="3">
    <source>
        <dbReference type="EMBL" id="GAL82496.1"/>
    </source>
</evidence>
<dbReference type="Pfam" id="PF09346">
    <property type="entry name" value="SMI1_KNR4"/>
    <property type="match status" value="1"/>
</dbReference>
<dbReference type="Proteomes" id="UP000029643">
    <property type="component" value="Unassembled WGS sequence"/>
</dbReference>
<proteinExistence type="predicted"/>
<dbReference type="EMBL" id="BBNU01000031">
    <property type="protein sequence ID" value="GAL82496.1"/>
    <property type="molecule type" value="Genomic_DNA"/>
</dbReference>
<dbReference type="SUPFAM" id="SSF160631">
    <property type="entry name" value="SMI1/KNR4-like"/>
    <property type="match status" value="1"/>
</dbReference>
<evidence type="ECO:0000259" key="1">
    <source>
        <dbReference type="SMART" id="SM00860"/>
    </source>
</evidence>
<gene>
    <name evidence="3" type="ORF">JCM19274_1785</name>
    <name evidence="2" type="ORF">JCM19300_577</name>
</gene>
<dbReference type="Gene3D" id="3.40.1580.10">
    <property type="entry name" value="SMI1/KNR4-like"/>
    <property type="match status" value="1"/>
</dbReference>
<dbReference type="RefSeq" id="WP_042501392.1">
    <property type="nucleotide sequence ID" value="NZ_BBNQ01000004.1"/>
</dbReference>
<accession>A0A090WZY4</accession>
<protein>
    <recommendedName>
        <fullName evidence="1">Knr4/Smi1-like domain-containing protein</fullName>
    </recommendedName>
</protein>
<dbReference type="InterPro" id="IPR037883">
    <property type="entry name" value="Knr4/Smi1-like_sf"/>
</dbReference>
<dbReference type="Proteomes" id="UP000029644">
    <property type="component" value="Unassembled WGS sequence"/>
</dbReference>
<evidence type="ECO:0000313" key="4">
    <source>
        <dbReference type="Proteomes" id="UP000029643"/>
    </source>
</evidence>
<evidence type="ECO:0000313" key="5">
    <source>
        <dbReference type="Proteomes" id="UP000029644"/>
    </source>
</evidence>
<dbReference type="AlphaFoldDB" id="A0A090WZY4"/>
<comment type="caution">
    <text evidence="3">The sequence shown here is derived from an EMBL/GenBank/DDBJ whole genome shotgun (WGS) entry which is preliminary data.</text>
</comment>
<dbReference type="InterPro" id="IPR018958">
    <property type="entry name" value="Knr4/Smi1-like_dom"/>
</dbReference>
<dbReference type="SMART" id="SM00860">
    <property type="entry name" value="SMI1_KNR4"/>
    <property type="match status" value="1"/>
</dbReference>
<feature type="domain" description="Knr4/Smi1-like" evidence="1">
    <location>
        <begin position="44"/>
        <end position="161"/>
    </location>
</feature>
<evidence type="ECO:0000313" key="2">
    <source>
        <dbReference type="EMBL" id="GAL61831.1"/>
    </source>
</evidence>